<keyword evidence="1" id="KW-0479">Metal-binding</keyword>
<reference evidence="6" key="1">
    <citation type="journal article" date="2021" name="Front. Plant Sci.">
        <title>Chromosome-Scale Genome Assembly for Chinese Sour Jujube and Insights Into Its Genome Evolution and Domestication Signature.</title>
        <authorList>
            <person name="Shen L.-Y."/>
            <person name="Luo H."/>
            <person name="Wang X.-L."/>
            <person name="Wang X.-M."/>
            <person name="Qiu X.-J."/>
            <person name="Liu H."/>
            <person name="Zhou S.-S."/>
            <person name="Jia K.-H."/>
            <person name="Nie S."/>
            <person name="Bao Y.-T."/>
            <person name="Zhang R.-G."/>
            <person name="Yun Q.-Z."/>
            <person name="Chai Y.-H."/>
            <person name="Lu J.-Y."/>
            <person name="Li Y."/>
            <person name="Zhao S.-W."/>
            <person name="Mao J.-F."/>
            <person name="Jia S.-G."/>
            <person name="Mao Y.-M."/>
        </authorList>
    </citation>
    <scope>NUCLEOTIDE SEQUENCE</scope>
    <source>
        <strain evidence="6">AT0</strain>
        <tissue evidence="6">Leaf</tissue>
    </source>
</reference>
<name>A0A978UKM4_ZIZJJ</name>
<dbReference type="PROSITE" id="PS50081">
    <property type="entry name" value="ZF_DAG_PE_2"/>
    <property type="match status" value="1"/>
</dbReference>
<keyword evidence="2" id="KW-0677">Repeat</keyword>
<keyword evidence="3" id="KW-0862">Zinc</keyword>
<evidence type="ECO:0000259" key="5">
    <source>
        <dbReference type="PROSITE" id="PS50081"/>
    </source>
</evidence>
<sequence>MSCICETHIPPPDIVVPLIARYQTITAPLQACLILKAATPISAKDVHGKDALSGFLHPSNDDLYLSPTLNYSNAASNYSVKDSGSSRLDANEPFASYSIKVTDEALPPNTNRKWETDMELKKIAHPGEKHDLSYEEGILPLSQTCNKCDQPVSRDYYRCTLSVECEYYLHKECTELEDLPMEYHPLHPQHPLIIHSNFPSDKSFVCGFCGETKQSRQVYQCSQKQCDFYLDTRCVRSFIKKPELLYKYQIQHVFHDHENHRLSPCIFDIHDQISINCAGCQRSIYLGTWAYKCTGCRFYVHTQCSQVPKEVHHCSHPQHPLVLLPHQTSDDQQLGCLRCRASINDEFYLQCTQCPTIALDLKCYFNIRPTLKYEAHEHPLVYCFRTYDAELSCYVCHTPCDRDSFRCFACNFTIHSDCLALPYTVEHDDHVHPLTLTGSFKQDGNPTTYYCDICEKRRNLDQGIYLCKECSFIAHFECALSLSTAQEEKYAYEPWRQKLEDEEQEDMTLTNENLCLDILDELNEELQSVNDVVEQLIITKRRGEQLTKKLQEFGEKHANAEDLLRRLKQSVRGTNSI</sequence>
<evidence type="ECO:0000313" key="7">
    <source>
        <dbReference type="Proteomes" id="UP000813462"/>
    </source>
</evidence>
<proteinExistence type="predicted"/>
<dbReference type="EMBL" id="JAEACU010000010">
    <property type="protein sequence ID" value="KAH7515376.1"/>
    <property type="molecule type" value="Genomic_DNA"/>
</dbReference>
<evidence type="ECO:0000256" key="2">
    <source>
        <dbReference type="ARBA" id="ARBA00022737"/>
    </source>
</evidence>
<dbReference type="PANTHER" id="PTHR46288:SF27">
    <property type="entry name" value="CYSTEINE_HISTIDINE-RICH C1 DOMAIN FAMILY PROTEIN"/>
    <property type="match status" value="1"/>
</dbReference>
<dbReference type="SUPFAM" id="SSF57889">
    <property type="entry name" value="Cysteine-rich domain"/>
    <property type="match status" value="4"/>
</dbReference>
<comment type="caution">
    <text evidence="6">The sequence shown here is derived from an EMBL/GenBank/DDBJ whole genome shotgun (WGS) entry which is preliminary data.</text>
</comment>
<dbReference type="PANTHER" id="PTHR46288">
    <property type="entry name" value="PHORBOL-ESTER/DAG-TYPE DOMAIN-CONTAINING PROTEIN"/>
    <property type="match status" value="1"/>
</dbReference>
<protein>
    <recommendedName>
        <fullName evidence="5">Phorbol-ester/DAG-type domain-containing protein</fullName>
    </recommendedName>
</protein>
<dbReference type="Pfam" id="PF03107">
    <property type="entry name" value="C1_2"/>
    <property type="match status" value="4"/>
</dbReference>
<feature type="domain" description="Phorbol-ester/DAG-type" evidence="5">
    <location>
        <begin position="259"/>
        <end position="314"/>
    </location>
</feature>
<gene>
    <name evidence="6" type="ORF">FEM48_Zijuj10G0019900</name>
</gene>
<dbReference type="InterPro" id="IPR046349">
    <property type="entry name" value="C1-like_sf"/>
</dbReference>
<accession>A0A978UKM4</accession>
<organism evidence="6 7">
    <name type="scientific">Ziziphus jujuba var. spinosa</name>
    <dbReference type="NCBI Taxonomy" id="714518"/>
    <lineage>
        <taxon>Eukaryota</taxon>
        <taxon>Viridiplantae</taxon>
        <taxon>Streptophyta</taxon>
        <taxon>Embryophyta</taxon>
        <taxon>Tracheophyta</taxon>
        <taxon>Spermatophyta</taxon>
        <taxon>Magnoliopsida</taxon>
        <taxon>eudicotyledons</taxon>
        <taxon>Gunneridae</taxon>
        <taxon>Pentapetalae</taxon>
        <taxon>rosids</taxon>
        <taxon>fabids</taxon>
        <taxon>Rosales</taxon>
        <taxon>Rhamnaceae</taxon>
        <taxon>Paliureae</taxon>
        <taxon>Ziziphus</taxon>
    </lineage>
</organism>
<evidence type="ECO:0000256" key="1">
    <source>
        <dbReference type="ARBA" id="ARBA00022723"/>
    </source>
</evidence>
<evidence type="ECO:0000256" key="4">
    <source>
        <dbReference type="SAM" id="Coils"/>
    </source>
</evidence>
<dbReference type="Proteomes" id="UP000813462">
    <property type="component" value="Unassembled WGS sequence"/>
</dbReference>
<evidence type="ECO:0000313" key="6">
    <source>
        <dbReference type="EMBL" id="KAH7515376.1"/>
    </source>
</evidence>
<dbReference type="GO" id="GO:0046872">
    <property type="term" value="F:metal ion binding"/>
    <property type="evidence" value="ECO:0007669"/>
    <property type="project" value="UniProtKB-KW"/>
</dbReference>
<keyword evidence="4" id="KW-0175">Coiled coil</keyword>
<feature type="coiled-coil region" evidence="4">
    <location>
        <begin position="519"/>
        <end position="570"/>
    </location>
</feature>
<dbReference type="AlphaFoldDB" id="A0A978UKM4"/>
<evidence type="ECO:0000256" key="3">
    <source>
        <dbReference type="ARBA" id="ARBA00022833"/>
    </source>
</evidence>
<dbReference type="InterPro" id="IPR004146">
    <property type="entry name" value="DC1"/>
</dbReference>
<dbReference type="InterPro" id="IPR002219">
    <property type="entry name" value="PKC_DAG/PE"/>
</dbReference>